<gene>
    <name evidence="2" type="ORF">MAPG_02295</name>
</gene>
<keyword evidence="4" id="KW-1185">Reference proteome</keyword>
<reference evidence="3" key="5">
    <citation type="submission" date="2015-06" db="UniProtKB">
        <authorList>
            <consortium name="EnsemblFungi"/>
        </authorList>
    </citation>
    <scope>IDENTIFICATION</scope>
    <source>
        <strain evidence="3">ATCC 64411</strain>
    </source>
</reference>
<dbReference type="EnsemblFungi" id="MAPG_02295T0">
    <property type="protein sequence ID" value="MAPG_02295T0"/>
    <property type="gene ID" value="MAPG_02295"/>
</dbReference>
<dbReference type="EMBL" id="ADBL01000579">
    <property type="status" value="NOT_ANNOTATED_CDS"/>
    <property type="molecule type" value="Genomic_DNA"/>
</dbReference>
<protein>
    <submittedName>
        <fullName evidence="2 3">Uncharacterized protein</fullName>
    </submittedName>
</protein>
<reference evidence="3" key="4">
    <citation type="journal article" date="2015" name="G3 (Bethesda)">
        <title>Genome sequences of three phytopathogenic species of the Magnaporthaceae family of fungi.</title>
        <authorList>
            <person name="Okagaki L.H."/>
            <person name="Nunes C.C."/>
            <person name="Sailsbery J."/>
            <person name="Clay B."/>
            <person name="Brown D."/>
            <person name="John T."/>
            <person name="Oh Y."/>
            <person name="Young N."/>
            <person name="Fitzgerald M."/>
            <person name="Haas B.J."/>
            <person name="Zeng Q."/>
            <person name="Young S."/>
            <person name="Adiconis X."/>
            <person name="Fan L."/>
            <person name="Levin J.Z."/>
            <person name="Mitchell T.K."/>
            <person name="Okubara P.A."/>
            <person name="Farman M.L."/>
            <person name="Kohn L.M."/>
            <person name="Birren B."/>
            <person name="Ma L.-J."/>
            <person name="Dean R.A."/>
        </authorList>
    </citation>
    <scope>NUCLEOTIDE SEQUENCE</scope>
    <source>
        <strain evidence="3">ATCC 64411 / 73-15</strain>
    </source>
</reference>
<organism evidence="3 4">
    <name type="scientific">Magnaporthiopsis poae (strain ATCC 64411 / 73-15)</name>
    <name type="common">Kentucky bluegrass fungus</name>
    <name type="synonym">Magnaporthe poae</name>
    <dbReference type="NCBI Taxonomy" id="644358"/>
    <lineage>
        <taxon>Eukaryota</taxon>
        <taxon>Fungi</taxon>
        <taxon>Dikarya</taxon>
        <taxon>Ascomycota</taxon>
        <taxon>Pezizomycotina</taxon>
        <taxon>Sordariomycetes</taxon>
        <taxon>Sordariomycetidae</taxon>
        <taxon>Magnaporthales</taxon>
        <taxon>Magnaporthaceae</taxon>
        <taxon>Magnaporthiopsis</taxon>
    </lineage>
</organism>
<reference evidence="2" key="3">
    <citation type="submission" date="2011-03" db="EMBL/GenBank/DDBJ databases">
        <title>Annotation of Magnaporthe poae ATCC 64411.</title>
        <authorList>
            <person name="Ma L.-J."/>
            <person name="Dead R."/>
            <person name="Young S.K."/>
            <person name="Zeng Q."/>
            <person name="Gargeya S."/>
            <person name="Fitzgerald M."/>
            <person name="Haas B."/>
            <person name="Abouelleil A."/>
            <person name="Alvarado L."/>
            <person name="Arachchi H.M."/>
            <person name="Berlin A."/>
            <person name="Brown A."/>
            <person name="Chapman S.B."/>
            <person name="Chen Z."/>
            <person name="Dunbar C."/>
            <person name="Freedman E."/>
            <person name="Gearin G."/>
            <person name="Gellesch M."/>
            <person name="Goldberg J."/>
            <person name="Griggs A."/>
            <person name="Gujja S."/>
            <person name="Heiman D."/>
            <person name="Howarth C."/>
            <person name="Larson L."/>
            <person name="Lui A."/>
            <person name="MacDonald P.J.P."/>
            <person name="Mehta T."/>
            <person name="Montmayeur A."/>
            <person name="Murphy C."/>
            <person name="Neiman D."/>
            <person name="Pearson M."/>
            <person name="Priest M."/>
            <person name="Roberts A."/>
            <person name="Saif S."/>
            <person name="Shea T."/>
            <person name="Shenoy N."/>
            <person name="Sisk P."/>
            <person name="Stolte C."/>
            <person name="Sykes S."/>
            <person name="Yandava C."/>
            <person name="Wortman J."/>
            <person name="Nusbaum C."/>
            <person name="Birren B."/>
        </authorList>
    </citation>
    <scope>NUCLEOTIDE SEQUENCE</scope>
    <source>
        <strain evidence="2">ATCC 64411</strain>
    </source>
</reference>
<evidence type="ECO:0000313" key="4">
    <source>
        <dbReference type="Proteomes" id="UP000011715"/>
    </source>
</evidence>
<dbReference type="EMBL" id="GL876967">
    <property type="protein sequence ID" value="KLU83230.1"/>
    <property type="molecule type" value="Genomic_DNA"/>
</dbReference>
<accession>A0A0C4DQZ6</accession>
<dbReference type="VEuPathDB" id="FungiDB:MAPG_02295"/>
<evidence type="ECO:0000313" key="2">
    <source>
        <dbReference type="EMBL" id="KLU83230.1"/>
    </source>
</evidence>
<evidence type="ECO:0000256" key="1">
    <source>
        <dbReference type="SAM" id="MobiDB-lite"/>
    </source>
</evidence>
<reference evidence="4" key="2">
    <citation type="submission" date="2010-05" db="EMBL/GenBank/DDBJ databases">
        <title>The genome sequence of Magnaporthe poae strain ATCC 64411.</title>
        <authorList>
            <person name="Ma L.-J."/>
            <person name="Dead R."/>
            <person name="Young S."/>
            <person name="Zeng Q."/>
            <person name="Koehrsen M."/>
            <person name="Alvarado L."/>
            <person name="Berlin A."/>
            <person name="Chapman S.B."/>
            <person name="Chen Z."/>
            <person name="Freedman E."/>
            <person name="Gellesch M."/>
            <person name="Goldberg J."/>
            <person name="Griggs A."/>
            <person name="Gujja S."/>
            <person name="Heilman E.R."/>
            <person name="Heiman D."/>
            <person name="Hepburn T."/>
            <person name="Howarth C."/>
            <person name="Jen D."/>
            <person name="Larson L."/>
            <person name="Mehta T."/>
            <person name="Neiman D."/>
            <person name="Pearson M."/>
            <person name="Roberts A."/>
            <person name="Saif S."/>
            <person name="Shea T."/>
            <person name="Shenoy N."/>
            <person name="Sisk P."/>
            <person name="Stolte C."/>
            <person name="Sykes S."/>
            <person name="Walk T."/>
            <person name="White J."/>
            <person name="Yandava C."/>
            <person name="Haas B."/>
            <person name="Nusbaum C."/>
            <person name="Birren B."/>
        </authorList>
    </citation>
    <scope>NUCLEOTIDE SEQUENCE [LARGE SCALE GENOMIC DNA]</scope>
    <source>
        <strain evidence="4">ATCC 64411 / 73-15</strain>
    </source>
</reference>
<dbReference type="Proteomes" id="UP000011715">
    <property type="component" value="Unassembled WGS sequence"/>
</dbReference>
<evidence type="ECO:0000313" key="3">
    <source>
        <dbReference type="EnsemblFungi" id="MAPG_02295T0"/>
    </source>
</evidence>
<sequence length="327" mass="34953">MVQTLAAACFVSTKQARPAALVKLKAPGTVKSKRGNPRRMHVRGMDTFSLPSFSLPPLLLVRFPSLFPQSSAAVSPVLGSAQHALPRVKMHQDPLHKGKPGMTRWARMLSLALAPCCPRWNPSSNLSARHGGQLGPAFAGGENGLGNKIIKSPAEPAWDASTSIQYWSSNDCASSPHPCSGGRQKSGMMKGMAVGEFLVAQAYFFNDLLGVECLENLAGRSTRQVHCGAPVPCEAETFFLGCGKRAHDAKVENTQLVLAQKHRPFARRPWVGAGAVSEQQSAIEKQARLLRKSPKRRDSTAPTNGSDLARGLSEGAGSLQLAVDSTI</sequence>
<proteinExistence type="predicted"/>
<name>A0A0C4DQZ6_MAGP6</name>
<dbReference type="AlphaFoldDB" id="A0A0C4DQZ6"/>
<feature type="region of interest" description="Disordered" evidence="1">
    <location>
        <begin position="288"/>
        <end position="312"/>
    </location>
</feature>
<reference evidence="2" key="1">
    <citation type="submission" date="2010-05" db="EMBL/GenBank/DDBJ databases">
        <title>The Genome Sequence of Magnaporthe poae strain ATCC 64411.</title>
        <authorList>
            <consortium name="The Broad Institute Genome Sequencing Platform"/>
            <consortium name="Broad Institute Genome Sequencing Center for Infectious Disease"/>
            <person name="Ma L.-J."/>
            <person name="Dead R."/>
            <person name="Young S."/>
            <person name="Zeng Q."/>
            <person name="Koehrsen M."/>
            <person name="Alvarado L."/>
            <person name="Berlin A."/>
            <person name="Chapman S.B."/>
            <person name="Chen Z."/>
            <person name="Freedman E."/>
            <person name="Gellesch M."/>
            <person name="Goldberg J."/>
            <person name="Griggs A."/>
            <person name="Gujja S."/>
            <person name="Heilman E.R."/>
            <person name="Heiman D."/>
            <person name="Hepburn T."/>
            <person name="Howarth C."/>
            <person name="Jen D."/>
            <person name="Larson L."/>
            <person name="Mehta T."/>
            <person name="Neiman D."/>
            <person name="Pearson M."/>
            <person name="Roberts A."/>
            <person name="Saif S."/>
            <person name="Shea T."/>
            <person name="Shenoy N."/>
            <person name="Sisk P."/>
            <person name="Stolte C."/>
            <person name="Sykes S."/>
            <person name="Walk T."/>
            <person name="White J."/>
            <person name="Yandava C."/>
            <person name="Haas B."/>
            <person name="Nusbaum C."/>
            <person name="Birren B."/>
        </authorList>
    </citation>
    <scope>NUCLEOTIDE SEQUENCE</scope>
    <source>
        <strain evidence="2">ATCC 64411</strain>
    </source>
</reference>